<protein>
    <submittedName>
        <fullName evidence="2">Glycosyltransferase involved in cell wall biosynthesis</fullName>
    </submittedName>
</protein>
<dbReference type="EMBL" id="JACGXL010000002">
    <property type="protein sequence ID" value="MBA8887262.1"/>
    <property type="molecule type" value="Genomic_DNA"/>
</dbReference>
<dbReference type="PANTHER" id="PTHR46401">
    <property type="entry name" value="GLYCOSYLTRANSFERASE WBBK-RELATED"/>
    <property type="match status" value="1"/>
</dbReference>
<evidence type="ECO:0000313" key="2">
    <source>
        <dbReference type="EMBL" id="MBA8887262.1"/>
    </source>
</evidence>
<evidence type="ECO:0000313" key="3">
    <source>
        <dbReference type="Proteomes" id="UP000550401"/>
    </source>
</evidence>
<dbReference type="GO" id="GO:0016757">
    <property type="term" value="F:glycosyltransferase activity"/>
    <property type="evidence" value="ECO:0007669"/>
    <property type="project" value="TreeGrafter"/>
</dbReference>
<reference evidence="2 3" key="1">
    <citation type="submission" date="2020-07" db="EMBL/GenBank/DDBJ databases">
        <title>Genomic Encyclopedia of Type Strains, Phase IV (KMG-V): Genome sequencing to study the core and pangenomes of soil and plant-associated prokaryotes.</title>
        <authorList>
            <person name="Whitman W."/>
        </authorList>
    </citation>
    <scope>NUCLEOTIDE SEQUENCE [LARGE SCALE GENOMIC DNA]</scope>
    <source>
        <strain evidence="2 3">RH2WT43</strain>
    </source>
</reference>
<dbReference type="PANTHER" id="PTHR46401:SF2">
    <property type="entry name" value="GLYCOSYLTRANSFERASE WBBK-RELATED"/>
    <property type="match status" value="1"/>
</dbReference>
<name>A0A839EZQ7_9GAMM</name>
<evidence type="ECO:0000256" key="1">
    <source>
        <dbReference type="ARBA" id="ARBA00022679"/>
    </source>
</evidence>
<dbReference type="GO" id="GO:0009103">
    <property type="term" value="P:lipopolysaccharide biosynthetic process"/>
    <property type="evidence" value="ECO:0007669"/>
    <property type="project" value="TreeGrafter"/>
</dbReference>
<dbReference type="RefSeq" id="WP_182530346.1">
    <property type="nucleotide sequence ID" value="NZ_JACGXL010000002.1"/>
</dbReference>
<gene>
    <name evidence="2" type="ORF">FHW12_001476</name>
</gene>
<dbReference type="Proteomes" id="UP000550401">
    <property type="component" value="Unassembled WGS sequence"/>
</dbReference>
<dbReference type="SUPFAM" id="SSF53756">
    <property type="entry name" value="UDP-Glycosyltransferase/glycogen phosphorylase"/>
    <property type="match status" value="1"/>
</dbReference>
<dbReference type="CDD" id="cd03801">
    <property type="entry name" value="GT4_PimA-like"/>
    <property type="match status" value="1"/>
</dbReference>
<organism evidence="2 3">
    <name type="scientific">Dokdonella fugitiva</name>
    <dbReference type="NCBI Taxonomy" id="328517"/>
    <lineage>
        <taxon>Bacteria</taxon>
        <taxon>Pseudomonadati</taxon>
        <taxon>Pseudomonadota</taxon>
        <taxon>Gammaproteobacteria</taxon>
        <taxon>Lysobacterales</taxon>
        <taxon>Rhodanobacteraceae</taxon>
        <taxon>Dokdonella</taxon>
    </lineage>
</organism>
<accession>A0A839EZQ7</accession>
<keyword evidence="1 2" id="KW-0808">Transferase</keyword>
<dbReference type="Gene3D" id="3.40.50.2000">
    <property type="entry name" value="Glycogen Phosphorylase B"/>
    <property type="match status" value="1"/>
</dbReference>
<comment type="caution">
    <text evidence="2">The sequence shown here is derived from an EMBL/GenBank/DDBJ whole genome shotgun (WGS) entry which is preliminary data.</text>
</comment>
<sequence>MTRIAIVVQRCDESVVGGSEALAWQYARLLSDRFDVEVLSSTAIDYVSWRDELPSGVRLRDGIPVRRFPTLFERGPYWYGLHQRMMLEVQPFAAPRDGAPLAWREALQDEYVRFQGPCCPGLDDWLRDHHPDYAAVLFCTYLYPTTYFGIAEVPAHKTLFVPTLHDEPTAYLPAFAQRYAAHRNRIWLTAAEQRTAARIWGYDEGDVIGMAVEHSESAMPESRARPYLLYCGRIEAGKGCDELVRAMERVADRGLTLVLTGVDNMGLPRQPWIEYLGFVDERRKFELMAGATAFVLPSQYESFSIVTLEAMAQRVPVLVNGRCDVMREHIERSGAGFHYDGLDDMVAKIGRIATLDSGERARIGAAGREYVLANYREERVRARLVEQVERVIGAAAG</sequence>
<keyword evidence="3" id="KW-1185">Reference proteome</keyword>
<proteinExistence type="predicted"/>
<dbReference type="AlphaFoldDB" id="A0A839EZQ7"/>
<dbReference type="Pfam" id="PF13692">
    <property type="entry name" value="Glyco_trans_1_4"/>
    <property type="match status" value="1"/>
</dbReference>